<sequence length="161" mass="17873">MDFLAAGHAVTHIYVFNIVQGLICLYALTMGGWPERCGAILLLAATGATLMLAFEPSTHFRTTDMREVAIDIVLMGGLITIAMLANRFWPLWLAALHLLGIGIHGVRGLDANLMPWMYGMAEGKIAYPMLGILGIGVLRHQIRVARHGRDPDWAFSWRDFR</sequence>
<dbReference type="EMBL" id="BBJS01000007">
    <property type="protein sequence ID" value="GAN12219.1"/>
    <property type="molecule type" value="Genomic_DNA"/>
</dbReference>
<dbReference type="AlphaFoldDB" id="A0A0C9MY35"/>
<comment type="caution">
    <text evidence="2">The sequence shown here is derived from an EMBL/GenBank/DDBJ whole genome shotgun (WGS) entry which is preliminary data.</text>
</comment>
<feature type="transmembrane region" description="Helical" evidence="1">
    <location>
        <begin position="12"/>
        <end position="33"/>
    </location>
</feature>
<keyword evidence="1" id="KW-1133">Transmembrane helix</keyword>
<reference evidence="2 3" key="1">
    <citation type="submission" date="2014-08" db="EMBL/GenBank/DDBJ databases">
        <title>Whole genome shotgun sequence of Sphingomonas paucimobilis NBRC 13935.</title>
        <authorList>
            <person name="Hosoyama A."/>
            <person name="Hashimoto M."/>
            <person name="Hosoyama Y."/>
            <person name="Noguchi M."/>
            <person name="Uohara A."/>
            <person name="Ohji S."/>
            <person name="Katano-Makiyama Y."/>
            <person name="Ichikawa N."/>
            <person name="Kimura A."/>
            <person name="Yamazoe A."/>
            <person name="Fujita N."/>
        </authorList>
    </citation>
    <scope>NUCLEOTIDE SEQUENCE [LARGE SCALE GENOMIC DNA]</scope>
    <source>
        <strain evidence="2 3">NBRC 13935</strain>
    </source>
</reference>
<keyword evidence="1" id="KW-0812">Transmembrane</keyword>
<keyword evidence="1" id="KW-0472">Membrane</keyword>
<feature type="transmembrane region" description="Helical" evidence="1">
    <location>
        <begin position="68"/>
        <end position="85"/>
    </location>
</feature>
<gene>
    <name evidence="2" type="ORF">SP6_07_00050</name>
</gene>
<name>A0A0C9MY35_SPHPI</name>
<proteinExistence type="predicted"/>
<dbReference type="Proteomes" id="UP000032025">
    <property type="component" value="Unassembled WGS sequence"/>
</dbReference>
<evidence type="ECO:0000313" key="2">
    <source>
        <dbReference type="EMBL" id="GAN12219.1"/>
    </source>
</evidence>
<feature type="transmembrane region" description="Helical" evidence="1">
    <location>
        <begin position="91"/>
        <end position="109"/>
    </location>
</feature>
<keyword evidence="3" id="KW-1185">Reference proteome</keyword>
<organism evidence="2 3">
    <name type="scientific">Sphingomonas paucimobilis NBRC 13935</name>
    <dbReference type="NCBI Taxonomy" id="1219050"/>
    <lineage>
        <taxon>Bacteria</taxon>
        <taxon>Pseudomonadati</taxon>
        <taxon>Pseudomonadota</taxon>
        <taxon>Alphaproteobacteria</taxon>
        <taxon>Sphingomonadales</taxon>
        <taxon>Sphingomonadaceae</taxon>
        <taxon>Sphingomonas</taxon>
    </lineage>
</organism>
<evidence type="ECO:0000313" key="3">
    <source>
        <dbReference type="Proteomes" id="UP000032025"/>
    </source>
</evidence>
<evidence type="ECO:0000256" key="1">
    <source>
        <dbReference type="SAM" id="Phobius"/>
    </source>
</evidence>
<protein>
    <submittedName>
        <fullName evidence="2">DNA, contig: SP607</fullName>
    </submittedName>
</protein>
<feature type="transmembrane region" description="Helical" evidence="1">
    <location>
        <begin position="39"/>
        <end position="56"/>
    </location>
</feature>
<accession>A0A0C9MY35</accession>